<name>A0A8J6PRI7_9FLAO</name>
<dbReference type="Gene3D" id="2.160.10.20">
    <property type="entry name" value="Insect antifreeze protein"/>
    <property type="match status" value="1"/>
</dbReference>
<keyword evidence="1" id="KW-1133">Transmembrane helix</keyword>
<feature type="transmembrane region" description="Helical" evidence="1">
    <location>
        <begin position="26"/>
        <end position="46"/>
    </location>
</feature>
<evidence type="ECO:0000313" key="3">
    <source>
        <dbReference type="Proteomes" id="UP000621516"/>
    </source>
</evidence>
<accession>A0A8J6PRI7</accession>
<sequence>MRKTLTILAVIASVFAIIFSVLPISNLAIFPAIAALLFSGGAYYLGKKTGKVKKLVQFSFLLTIMALAVTTYKAAFTVTEVENTEALEAKEEEFEEAAIEELEGLEIDIDESELGGLEIDDSEIEALEIDDSQVESLEIDEAELENIEIQADEIIESEIDASELENIEIE</sequence>
<organism evidence="2 3">
    <name type="scientific">Aestuariibaculum marinum</name>
    <dbReference type="NCBI Taxonomy" id="2683592"/>
    <lineage>
        <taxon>Bacteria</taxon>
        <taxon>Pseudomonadati</taxon>
        <taxon>Bacteroidota</taxon>
        <taxon>Flavobacteriia</taxon>
        <taxon>Flavobacteriales</taxon>
        <taxon>Flavobacteriaceae</taxon>
    </lineage>
</organism>
<dbReference type="EMBL" id="JACVXD010000001">
    <property type="protein sequence ID" value="MBD0822458.1"/>
    <property type="molecule type" value="Genomic_DNA"/>
</dbReference>
<evidence type="ECO:0000256" key="1">
    <source>
        <dbReference type="SAM" id="Phobius"/>
    </source>
</evidence>
<gene>
    <name evidence="2" type="ORF">ICJ85_00345</name>
</gene>
<proteinExistence type="predicted"/>
<dbReference type="RefSeq" id="WP_188221781.1">
    <property type="nucleotide sequence ID" value="NZ_JACVXD010000001.1"/>
</dbReference>
<keyword evidence="3" id="KW-1185">Reference proteome</keyword>
<reference evidence="2 3" key="1">
    <citation type="journal article" date="2018" name="J. Microbiol.">
        <title>Aestuariibaculum marinum sp. nov., a marine bacterium isolated from seawater in South Korea.</title>
        <authorList>
            <person name="Choi J."/>
            <person name="Lee D."/>
            <person name="Jang J.H."/>
            <person name="Cha S."/>
            <person name="Seo T."/>
        </authorList>
    </citation>
    <scope>NUCLEOTIDE SEQUENCE [LARGE SCALE GENOMIC DNA]</scope>
    <source>
        <strain evidence="2 3">IP7</strain>
    </source>
</reference>
<protein>
    <submittedName>
        <fullName evidence="2">FUSC family protein</fullName>
    </submittedName>
</protein>
<keyword evidence="1" id="KW-0472">Membrane</keyword>
<comment type="caution">
    <text evidence="2">The sequence shown here is derived from an EMBL/GenBank/DDBJ whole genome shotgun (WGS) entry which is preliminary data.</text>
</comment>
<dbReference type="AlphaFoldDB" id="A0A8J6PRI7"/>
<feature type="transmembrane region" description="Helical" evidence="1">
    <location>
        <begin position="58"/>
        <end position="76"/>
    </location>
</feature>
<keyword evidence="1" id="KW-0812">Transmembrane</keyword>
<dbReference type="Proteomes" id="UP000621516">
    <property type="component" value="Unassembled WGS sequence"/>
</dbReference>
<evidence type="ECO:0000313" key="2">
    <source>
        <dbReference type="EMBL" id="MBD0822458.1"/>
    </source>
</evidence>